<comment type="caution">
    <text evidence="4">The sequence shown here is derived from an EMBL/GenBank/DDBJ whole genome shotgun (WGS) entry which is preliminary data.</text>
</comment>
<dbReference type="PANTHER" id="PTHR24198">
    <property type="entry name" value="ANKYRIN REPEAT AND PROTEIN KINASE DOMAIN-CONTAINING PROTEIN"/>
    <property type="match status" value="1"/>
</dbReference>
<keyword evidence="1" id="KW-0677">Repeat</keyword>
<name>A0A8H7K7L1_BIOOC</name>
<dbReference type="Pfam" id="PF00023">
    <property type="entry name" value="Ank"/>
    <property type="match status" value="1"/>
</dbReference>
<dbReference type="AlphaFoldDB" id="A0A8H7K7L1"/>
<evidence type="ECO:0000313" key="4">
    <source>
        <dbReference type="EMBL" id="KAF9744743.1"/>
    </source>
</evidence>
<evidence type="ECO:0000256" key="1">
    <source>
        <dbReference type="ARBA" id="ARBA00022737"/>
    </source>
</evidence>
<dbReference type="EMBL" id="JADCTT010000014">
    <property type="protein sequence ID" value="KAF9744743.1"/>
    <property type="molecule type" value="Genomic_DNA"/>
</dbReference>
<evidence type="ECO:0008006" key="6">
    <source>
        <dbReference type="Google" id="ProtNLM"/>
    </source>
</evidence>
<dbReference type="Gene3D" id="1.25.40.20">
    <property type="entry name" value="Ankyrin repeat-containing domain"/>
    <property type="match status" value="2"/>
</dbReference>
<dbReference type="InterPro" id="IPR036770">
    <property type="entry name" value="Ankyrin_rpt-contain_sf"/>
</dbReference>
<feature type="repeat" description="ANK" evidence="3">
    <location>
        <begin position="771"/>
        <end position="803"/>
    </location>
</feature>
<evidence type="ECO:0000313" key="5">
    <source>
        <dbReference type="Proteomes" id="UP000616885"/>
    </source>
</evidence>
<evidence type="ECO:0000256" key="3">
    <source>
        <dbReference type="PROSITE-ProRule" id="PRU00023"/>
    </source>
</evidence>
<evidence type="ECO:0000256" key="2">
    <source>
        <dbReference type="ARBA" id="ARBA00023043"/>
    </source>
</evidence>
<protein>
    <recommendedName>
        <fullName evidence="6">Clr5 domain-containing protein</fullName>
    </recommendedName>
</protein>
<dbReference type="SUPFAM" id="SSF48403">
    <property type="entry name" value="Ankyrin repeat"/>
    <property type="match status" value="1"/>
</dbReference>
<dbReference type="InterPro" id="IPR002110">
    <property type="entry name" value="Ankyrin_rpt"/>
</dbReference>
<keyword evidence="2 3" id="KW-0040">ANK repeat</keyword>
<dbReference type="SMART" id="SM00248">
    <property type="entry name" value="ANK"/>
    <property type="match status" value="8"/>
</dbReference>
<gene>
    <name evidence="4" type="ORF">IM811_005524</name>
</gene>
<sequence>MSHERQVPAEDLDDIWVQHDSVIRGLYLQRQPRLSLREVRNIMMKEHAFPDFKLSTWEIKLRDKLGLRKKLRKTDWPIVWRHCIQRGHRGKTSAVYLQGVPIPSQRAWAEIRRQDARTSAQFGNEPLPVLPTGVEVRTPPPNSPGIPVRAAPDCLVSKRPRPEEIGQSIGKIDTQEPSIAIFWLRDLVAALDGISFQLRECLASLPWNTWMNSSRSAVSVSIRKTATFEIQEIPPTFMEYIVMKSSPSAIATNTPLATLANYALLFNSDHRIGSHFDTYYYLARWLYMFSNRLYDIEEDDGSNRRLDKIRQFLGQLISKIPQGVFSAVLNIMFPTVHATWDGLMEHICLVDTKEEFSYLVGSGLNRMDWILPYRNDLLIHASRLGCADVITRLLSIGASTEVILPINIRHANGYVLTPPMTALLAAGQDWIEEENELLPECFIEVTGQLLRHGALWDKICWHHIVNGDSLGILPMLASLGANFNGLALERAADIGNLEVMRWLLDAGADVNAKWTTSNRISILLSSAIDFAIQPTVLQLLLQHGARLPVDIHGSSLVGLLHRAIRTYLDWEGIYPKTRRDPSGNLYLGMIEVILALGPDLSHPQAGDPDLLEACFIHAPDLGEDTDCCLAAFELLLEHGAPVSSSALATLIGLGGRSDVVNLLISMGADIHSYAFERQRVTDRLSDGTRTIKRAFSPIQAAVYRKNRKQIILLLEKGADVNQPAFHNRGVTALQAACQIEEKPGERGTRLRMVKFLLELGADADGPPAQKNGFSALQIAALNGDLEIALMLLHRGADPNTLDTIDKMSAETALDFAAKYGRLDMLQLLLTVGGRSGSPGRTGVDGAIELAREERCYAIVKYLEAHAESRSGSSSD</sequence>
<dbReference type="PROSITE" id="PS50297">
    <property type="entry name" value="ANK_REP_REGION"/>
    <property type="match status" value="2"/>
</dbReference>
<organism evidence="4 5">
    <name type="scientific">Bionectria ochroleuca</name>
    <name type="common">Gliocladium roseum</name>
    <dbReference type="NCBI Taxonomy" id="29856"/>
    <lineage>
        <taxon>Eukaryota</taxon>
        <taxon>Fungi</taxon>
        <taxon>Dikarya</taxon>
        <taxon>Ascomycota</taxon>
        <taxon>Pezizomycotina</taxon>
        <taxon>Sordariomycetes</taxon>
        <taxon>Hypocreomycetidae</taxon>
        <taxon>Hypocreales</taxon>
        <taxon>Bionectriaceae</taxon>
        <taxon>Clonostachys</taxon>
    </lineage>
</organism>
<dbReference type="PANTHER" id="PTHR24198:SF165">
    <property type="entry name" value="ANKYRIN REPEAT-CONTAINING PROTEIN-RELATED"/>
    <property type="match status" value="1"/>
</dbReference>
<accession>A0A8H7K7L1</accession>
<reference evidence="4" key="1">
    <citation type="submission" date="2020-10" db="EMBL/GenBank/DDBJ databases">
        <title>High-Quality Genome Resource of Clonostachys rosea strain S41 by Oxford Nanopore Long-Read Sequencing.</title>
        <authorList>
            <person name="Wang H."/>
        </authorList>
    </citation>
    <scope>NUCLEOTIDE SEQUENCE</scope>
    <source>
        <strain evidence="4">S41</strain>
    </source>
</reference>
<dbReference type="Pfam" id="PF12796">
    <property type="entry name" value="Ank_2"/>
    <property type="match status" value="1"/>
</dbReference>
<dbReference type="PROSITE" id="PS50088">
    <property type="entry name" value="ANK_REPEAT"/>
    <property type="match status" value="2"/>
</dbReference>
<feature type="repeat" description="ANK" evidence="3">
    <location>
        <begin position="483"/>
        <end position="515"/>
    </location>
</feature>
<proteinExistence type="predicted"/>
<dbReference type="Proteomes" id="UP000616885">
    <property type="component" value="Unassembled WGS sequence"/>
</dbReference>